<feature type="compositionally biased region" description="Basic and acidic residues" evidence="6">
    <location>
        <begin position="630"/>
        <end position="640"/>
    </location>
</feature>
<comment type="similarity">
    <text evidence="2">Belongs to the TMC family.</text>
</comment>
<feature type="compositionally biased region" description="Basic and acidic residues" evidence="6">
    <location>
        <begin position="997"/>
        <end position="1007"/>
    </location>
</feature>
<feature type="transmembrane region" description="Helical" evidence="7">
    <location>
        <begin position="236"/>
        <end position="259"/>
    </location>
</feature>
<feature type="region of interest" description="Disordered" evidence="6">
    <location>
        <begin position="493"/>
        <end position="1185"/>
    </location>
</feature>
<accession>A0AAV3Z7D2</accession>
<dbReference type="InterPro" id="IPR012496">
    <property type="entry name" value="TMC_dom"/>
</dbReference>
<keyword evidence="10" id="KW-1185">Reference proteome</keyword>
<comment type="subcellular location">
    <subcellularLocation>
        <location evidence="1">Membrane</location>
        <topology evidence="1">Multi-pass membrane protein</topology>
    </subcellularLocation>
</comment>
<dbReference type="InterPro" id="IPR038900">
    <property type="entry name" value="TMC"/>
</dbReference>
<feature type="compositionally biased region" description="Acidic residues" evidence="6">
    <location>
        <begin position="674"/>
        <end position="700"/>
    </location>
</feature>
<evidence type="ECO:0000256" key="6">
    <source>
        <dbReference type="SAM" id="MobiDB-lite"/>
    </source>
</evidence>
<dbReference type="PANTHER" id="PTHR23302:SF40">
    <property type="entry name" value="TRANSMEMBRANE CHANNEL-LIKE PROTEIN"/>
    <property type="match status" value="1"/>
</dbReference>
<dbReference type="Pfam" id="PF07810">
    <property type="entry name" value="TMC"/>
    <property type="match status" value="1"/>
</dbReference>
<feature type="compositionally biased region" description="Polar residues" evidence="6">
    <location>
        <begin position="761"/>
        <end position="777"/>
    </location>
</feature>
<name>A0AAV3Z7D2_9GAST</name>
<feature type="compositionally biased region" description="Basic and acidic residues" evidence="6">
    <location>
        <begin position="401"/>
        <end position="410"/>
    </location>
</feature>
<feature type="compositionally biased region" description="Basic and acidic residues" evidence="6">
    <location>
        <begin position="566"/>
        <end position="598"/>
    </location>
</feature>
<feature type="compositionally biased region" description="Polar residues" evidence="6">
    <location>
        <begin position="1230"/>
        <end position="1243"/>
    </location>
</feature>
<feature type="transmembrane region" description="Helical" evidence="7">
    <location>
        <begin position="21"/>
        <end position="42"/>
    </location>
</feature>
<feature type="compositionally biased region" description="Basic and acidic residues" evidence="6">
    <location>
        <begin position="1142"/>
        <end position="1185"/>
    </location>
</feature>
<dbReference type="PANTHER" id="PTHR23302">
    <property type="entry name" value="TRANSMEMBRANE CHANNEL-RELATED"/>
    <property type="match status" value="1"/>
</dbReference>
<feature type="compositionally biased region" description="Polar residues" evidence="6">
    <location>
        <begin position="506"/>
        <end position="524"/>
    </location>
</feature>
<feature type="compositionally biased region" description="Basic and acidic residues" evidence="6">
    <location>
        <begin position="1244"/>
        <end position="1256"/>
    </location>
</feature>
<keyword evidence="3 7" id="KW-0812">Transmembrane</keyword>
<feature type="compositionally biased region" description="Basic and acidic residues" evidence="6">
    <location>
        <begin position="1026"/>
        <end position="1041"/>
    </location>
</feature>
<evidence type="ECO:0000313" key="9">
    <source>
        <dbReference type="EMBL" id="GFN91243.1"/>
    </source>
</evidence>
<feature type="region of interest" description="Disordered" evidence="6">
    <location>
        <begin position="401"/>
        <end position="437"/>
    </location>
</feature>
<dbReference type="EMBL" id="BLXT01002115">
    <property type="protein sequence ID" value="GFN91243.1"/>
    <property type="molecule type" value="Genomic_DNA"/>
</dbReference>
<feature type="compositionally biased region" description="Basic and acidic residues" evidence="6">
    <location>
        <begin position="1054"/>
        <end position="1099"/>
    </location>
</feature>
<feature type="compositionally biased region" description="Acidic residues" evidence="6">
    <location>
        <begin position="742"/>
        <end position="760"/>
    </location>
</feature>
<evidence type="ECO:0000256" key="3">
    <source>
        <dbReference type="ARBA" id="ARBA00022692"/>
    </source>
</evidence>
<feature type="compositionally biased region" description="Basic and acidic residues" evidence="6">
    <location>
        <begin position="546"/>
        <end position="555"/>
    </location>
</feature>
<feature type="compositionally biased region" description="Basic and acidic residues" evidence="6">
    <location>
        <begin position="848"/>
        <end position="865"/>
    </location>
</feature>
<feature type="region of interest" description="Disordered" evidence="6">
    <location>
        <begin position="1225"/>
        <end position="1261"/>
    </location>
</feature>
<feature type="compositionally biased region" description="Basic and acidic residues" evidence="6">
    <location>
        <begin position="663"/>
        <end position="673"/>
    </location>
</feature>
<evidence type="ECO:0000256" key="1">
    <source>
        <dbReference type="ARBA" id="ARBA00004141"/>
    </source>
</evidence>
<evidence type="ECO:0000256" key="2">
    <source>
        <dbReference type="ARBA" id="ARBA00006510"/>
    </source>
</evidence>
<evidence type="ECO:0000313" key="10">
    <source>
        <dbReference type="Proteomes" id="UP000735302"/>
    </source>
</evidence>
<protein>
    <submittedName>
        <fullName evidence="9">Transmembrane channel-like protein</fullName>
    </submittedName>
</protein>
<feature type="transmembrane region" description="Helical" evidence="7">
    <location>
        <begin position="54"/>
        <end position="74"/>
    </location>
</feature>
<feature type="transmembrane region" description="Helical" evidence="7">
    <location>
        <begin position="168"/>
        <end position="189"/>
    </location>
</feature>
<gene>
    <name evidence="9" type="ORF">PoB_001774900</name>
</gene>
<feature type="compositionally biased region" description="Basic and acidic residues" evidence="6">
    <location>
        <begin position="872"/>
        <end position="893"/>
    </location>
</feature>
<feature type="compositionally biased region" description="Polar residues" evidence="6">
    <location>
        <begin position="1008"/>
        <end position="1024"/>
    </location>
</feature>
<reference evidence="9 10" key="1">
    <citation type="journal article" date="2021" name="Elife">
        <title>Chloroplast acquisition without the gene transfer in kleptoplastic sea slugs, Plakobranchus ocellatus.</title>
        <authorList>
            <person name="Maeda T."/>
            <person name="Takahashi S."/>
            <person name="Yoshida T."/>
            <person name="Shimamura S."/>
            <person name="Takaki Y."/>
            <person name="Nagai Y."/>
            <person name="Toyoda A."/>
            <person name="Suzuki Y."/>
            <person name="Arimoto A."/>
            <person name="Ishii H."/>
            <person name="Satoh N."/>
            <person name="Nishiyama T."/>
            <person name="Hasebe M."/>
            <person name="Maruyama T."/>
            <person name="Minagawa J."/>
            <person name="Obokata J."/>
            <person name="Shigenobu S."/>
        </authorList>
    </citation>
    <scope>NUCLEOTIDE SEQUENCE [LARGE SCALE GENOMIC DNA]</scope>
</reference>
<evidence type="ECO:0000256" key="7">
    <source>
        <dbReference type="SAM" id="Phobius"/>
    </source>
</evidence>
<feature type="compositionally biased region" description="Polar residues" evidence="6">
    <location>
        <begin position="960"/>
        <end position="972"/>
    </location>
</feature>
<evidence type="ECO:0000256" key="5">
    <source>
        <dbReference type="ARBA" id="ARBA00023136"/>
    </source>
</evidence>
<feature type="compositionally biased region" description="Basic and acidic residues" evidence="6">
    <location>
        <begin position="417"/>
        <end position="426"/>
    </location>
</feature>
<feature type="compositionally biased region" description="Basic and acidic residues" evidence="6">
    <location>
        <begin position="818"/>
        <end position="829"/>
    </location>
</feature>
<keyword evidence="4 7" id="KW-1133">Transmembrane helix</keyword>
<organism evidence="9 10">
    <name type="scientific">Plakobranchus ocellatus</name>
    <dbReference type="NCBI Taxonomy" id="259542"/>
    <lineage>
        <taxon>Eukaryota</taxon>
        <taxon>Metazoa</taxon>
        <taxon>Spiralia</taxon>
        <taxon>Lophotrochozoa</taxon>
        <taxon>Mollusca</taxon>
        <taxon>Gastropoda</taxon>
        <taxon>Heterobranchia</taxon>
        <taxon>Euthyneura</taxon>
        <taxon>Panpulmonata</taxon>
        <taxon>Sacoglossa</taxon>
        <taxon>Placobranchoidea</taxon>
        <taxon>Plakobranchidae</taxon>
        <taxon>Plakobranchus</taxon>
    </lineage>
</organism>
<sequence length="1319" mass="146676">MEVNKQNNPDFEPGFWDANELTIIMTLIATIFPNILDLISLMEKYHPRTSLRLMLARIFVLNLLNLYTLFIALYNKQNDLLDSLEKLQTNLTATSNCSSQVTTQVIGLLEVTTSASTFPDQSTASIHLGPDNSSNVSGTYNQSVCTTVTQDEGTIASLCWETMIGQEVFKLTVTDMVFVVGQILLIDVFRTFFIKYANNLCCWDLEKTFPEYPDFKTAENLLHLISNQGTIWSNNFYYSLLLIMLFLCMLPPLFAIVAVEPSPYCGPFSGSAKIYHVLTRTMTEELPASVSAVIEYAASPGVILPVFMLLGMTIYYLLSVGQSLRDVNNDLKLQLEYERTEGRKKVYAMADAKHEATDRAKGKGWAAAKTRFLSSQNETGGRRDLASTVHSLVKAVRASREMTDMGRHNPPDVLPKPGREGGRGGEGDGGEGGRNGMTRRTMTLLQKLQQSQRVQPAVPVAVIEGKQSVKAVRERDTNEVKSIFRQALLAHAKKQKSLEGQDENTNKISSNGRSEPRNQSISTRTHPKSRHGNYQNNSSAQKSSRGKGDHLDRNTRGATNYVKSRRLTDIRNSDDRSKSKQRKVRVEVHGVSDGRETQNDSPRNSNPRKSRSTESGVRRKDNSTENVVRWQDKNTKETDFPARGNARPRKLLRRLSSSSVIDETGHLKVHDESSSDDDDDDDVGDDDDYSADERNNDDDDEHHHDDGKEDGDDDSMIDHMDENEENEDEMSYSDRSFGNNYEEADDGESNDQGTDEDDNDSSVSQRIKQWTSKSQQMNKRDSETKRQETTKSRGSSSTTTKNWKNSSDKKRSFTSQKVKADIEVIDETKPSISNDTKARMNPTLQDGAEEKSDLSRNKDTSDGPKGKVPKPNKNEAKAKDSKRQEQAAKDKKLTGKTRSGVQNFKKPFAKDISPGKVPTITVEDFSVNSSPKDIGAHASESAEDGDQAQTNNESEKNTRESTTSVETNNAKSNKPFLKSWKQKFALKKEPNTGTNNKNDKEEQKTNNDNESTDVNSTPNGSSNGLLKDEKAVNQRGDDHSSRPASSKENQNDMDSERDRAVRKETSDTKEGAQPDRPGESKVAAHHDKREVVKRDKSDTTSDGASSSAKPTVSLQEDGKKPSSFLGVSLKPVSKSKKSNPKGADKKEPLEEYAKKQEIGKFEEDKSVSRAKSDLLSRGVEKESAEPRVFTFDDPVVNTSGDVSPDIPANFGMFRTDRPSLANIYTDAEEVSQNGGTTDVNISDQSEKEEAGEDYRKYPGSRARQRSLLLNQSGSDNGVRLNANTSVVHKETSSLPDGQKFTVLAITNGDLHLEPSDEEY</sequence>
<evidence type="ECO:0000259" key="8">
    <source>
        <dbReference type="Pfam" id="PF07810"/>
    </source>
</evidence>
<dbReference type="GO" id="GO:0008381">
    <property type="term" value="F:mechanosensitive monoatomic ion channel activity"/>
    <property type="evidence" value="ECO:0007669"/>
    <property type="project" value="TreeGrafter"/>
</dbReference>
<dbReference type="Proteomes" id="UP000735302">
    <property type="component" value="Unassembled WGS sequence"/>
</dbReference>
<feature type="compositionally biased region" description="Acidic residues" evidence="6">
    <location>
        <begin position="708"/>
        <end position="731"/>
    </location>
</feature>
<dbReference type="GO" id="GO:0005886">
    <property type="term" value="C:plasma membrane"/>
    <property type="evidence" value="ECO:0007669"/>
    <property type="project" value="InterPro"/>
</dbReference>
<feature type="compositionally biased region" description="Basic and acidic residues" evidence="6">
    <location>
        <begin position="778"/>
        <end position="791"/>
    </location>
</feature>
<feature type="compositionally biased region" description="Low complexity" evidence="6">
    <location>
        <begin position="1100"/>
        <end position="1109"/>
    </location>
</feature>
<feature type="compositionally biased region" description="Low complexity" evidence="6">
    <location>
        <begin position="792"/>
        <end position="805"/>
    </location>
</feature>
<feature type="compositionally biased region" description="Polar residues" evidence="6">
    <location>
        <begin position="532"/>
        <end position="543"/>
    </location>
</feature>
<proteinExistence type="inferred from homology"/>
<evidence type="ECO:0000256" key="4">
    <source>
        <dbReference type="ARBA" id="ARBA00022989"/>
    </source>
</evidence>
<feature type="domain" description="TMC" evidence="8">
    <location>
        <begin position="159"/>
        <end position="247"/>
    </location>
</feature>
<comment type="caution">
    <text evidence="9">The sequence shown here is derived from an EMBL/GenBank/DDBJ whole genome shotgun (WGS) entry which is preliminary data.</text>
</comment>
<keyword evidence="5 7" id="KW-0472">Membrane</keyword>